<dbReference type="RefSeq" id="WP_209382083.1">
    <property type="nucleotide sequence ID" value="NZ_JAGIZB010000062.1"/>
</dbReference>
<reference evidence="2 3" key="1">
    <citation type="submission" date="2021-03" db="EMBL/GenBank/DDBJ databases">
        <authorList>
            <person name="So Y."/>
        </authorList>
    </citation>
    <scope>NUCLEOTIDE SEQUENCE [LARGE SCALE GENOMIC DNA]</scope>
    <source>
        <strain evidence="2 3">SSH11</strain>
    </source>
</reference>
<dbReference type="EMBL" id="JAGIZB010000062">
    <property type="protein sequence ID" value="MBP0447820.1"/>
    <property type="molecule type" value="Genomic_DNA"/>
</dbReference>
<dbReference type="Proteomes" id="UP000681594">
    <property type="component" value="Unassembled WGS sequence"/>
</dbReference>
<organism evidence="2 3">
    <name type="scientific">Pararoseomonas baculiformis</name>
    <dbReference type="NCBI Taxonomy" id="2820812"/>
    <lineage>
        <taxon>Bacteria</taxon>
        <taxon>Pseudomonadati</taxon>
        <taxon>Pseudomonadota</taxon>
        <taxon>Alphaproteobacteria</taxon>
        <taxon>Acetobacterales</taxon>
        <taxon>Acetobacteraceae</taxon>
        <taxon>Pararoseomonas</taxon>
    </lineage>
</organism>
<sequence>MTAAVASPAMAAAEVTALTAATLATNIVAASSLGASMLGGDSTYDALYLAFAIAMGARGVVVSDASFVRDMKRHPDPLVAGMVIPLSSWAEGLGLLDRIARR</sequence>
<evidence type="ECO:0000313" key="2">
    <source>
        <dbReference type="EMBL" id="MBP0447820.1"/>
    </source>
</evidence>
<evidence type="ECO:0000313" key="3">
    <source>
        <dbReference type="Proteomes" id="UP000681594"/>
    </source>
</evidence>
<comment type="caution">
    <text evidence="2">The sequence shown here is derived from an EMBL/GenBank/DDBJ whole genome shotgun (WGS) entry which is preliminary data.</text>
</comment>
<keyword evidence="1" id="KW-1133">Transmembrane helix</keyword>
<evidence type="ECO:0000256" key="1">
    <source>
        <dbReference type="SAM" id="Phobius"/>
    </source>
</evidence>
<keyword evidence="1" id="KW-0812">Transmembrane</keyword>
<gene>
    <name evidence="2" type="ORF">J8J14_24055</name>
</gene>
<feature type="transmembrane region" description="Helical" evidence="1">
    <location>
        <begin position="46"/>
        <end position="68"/>
    </location>
</feature>
<protein>
    <submittedName>
        <fullName evidence="2">Uncharacterized protein</fullName>
    </submittedName>
</protein>
<name>A0ABS4AMN5_9PROT</name>
<accession>A0ABS4AMN5</accession>
<proteinExistence type="predicted"/>
<keyword evidence="1" id="KW-0472">Membrane</keyword>
<keyword evidence="3" id="KW-1185">Reference proteome</keyword>